<evidence type="ECO:0000313" key="2">
    <source>
        <dbReference type="EMBL" id="PMD56278.1"/>
    </source>
</evidence>
<organism evidence="2 3">
    <name type="scientific">Hyaloscypha bicolor E</name>
    <dbReference type="NCBI Taxonomy" id="1095630"/>
    <lineage>
        <taxon>Eukaryota</taxon>
        <taxon>Fungi</taxon>
        <taxon>Dikarya</taxon>
        <taxon>Ascomycota</taxon>
        <taxon>Pezizomycotina</taxon>
        <taxon>Leotiomycetes</taxon>
        <taxon>Helotiales</taxon>
        <taxon>Hyaloscyphaceae</taxon>
        <taxon>Hyaloscypha</taxon>
        <taxon>Hyaloscypha bicolor</taxon>
    </lineage>
</organism>
<accession>A0A2J6SZS1</accession>
<dbReference type="Pfam" id="PF00651">
    <property type="entry name" value="BTB"/>
    <property type="match status" value="1"/>
</dbReference>
<sequence>MASTSLTAIGEEPSIYDLISTSDQMVRIYIGSTKKHNSSWLLHESVLCYHCPYFKSVFRGNFLESTTKESHLPDDDPLTFSYVVNYLYGSLLKCDCHLKSTSHYPHRVTWIKVFILANKLLMYNLENAALRRYQDCHALGKPLPSISEIEEIYNEHTPPGCYLRDYVELRFSRVFFEDWDNHKVAWMQVVTSNEELLEAVMQRIRSHQQLGNYTSCRYKKCNVHWVMAV</sequence>
<dbReference type="Gene3D" id="3.30.710.10">
    <property type="entry name" value="Potassium Channel Kv1.1, Chain A"/>
    <property type="match status" value="1"/>
</dbReference>
<evidence type="ECO:0000313" key="3">
    <source>
        <dbReference type="Proteomes" id="UP000235371"/>
    </source>
</evidence>
<dbReference type="OrthoDB" id="1022638at2759"/>
<gene>
    <name evidence="2" type="ORF">K444DRAFT_632702</name>
</gene>
<dbReference type="SUPFAM" id="SSF54695">
    <property type="entry name" value="POZ domain"/>
    <property type="match status" value="1"/>
</dbReference>
<evidence type="ECO:0000259" key="1">
    <source>
        <dbReference type="PROSITE" id="PS50097"/>
    </source>
</evidence>
<dbReference type="CDD" id="cd18186">
    <property type="entry name" value="BTB_POZ_ZBTB_KLHL-like"/>
    <property type="match status" value="1"/>
</dbReference>
<feature type="domain" description="BTB" evidence="1">
    <location>
        <begin position="22"/>
        <end position="88"/>
    </location>
</feature>
<dbReference type="InterPro" id="IPR011333">
    <property type="entry name" value="SKP1/BTB/POZ_sf"/>
</dbReference>
<dbReference type="STRING" id="1095630.A0A2J6SZS1"/>
<proteinExistence type="predicted"/>
<dbReference type="PANTHER" id="PTHR47843">
    <property type="entry name" value="BTB DOMAIN-CONTAINING PROTEIN-RELATED"/>
    <property type="match status" value="1"/>
</dbReference>
<dbReference type="Proteomes" id="UP000235371">
    <property type="component" value="Unassembled WGS sequence"/>
</dbReference>
<keyword evidence="3" id="KW-1185">Reference proteome</keyword>
<dbReference type="PROSITE" id="PS50097">
    <property type="entry name" value="BTB"/>
    <property type="match status" value="1"/>
</dbReference>
<name>A0A2J6SZS1_9HELO</name>
<dbReference type="InterPro" id="IPR000210">
    <property type="entry name" value="BTB/POZ_dom"/>
</dbReference>
<protein>
    <recommendedName>
        <fullName evidence="1">BTB domain-containing protein</fullName>
    </recommendedName>
</protein>
<dbReference type="InParanoid" id="A0A2J6SZS1"/>
<dbReference type="RefSeq" id="XP_024733182.1">
    <property type="nucleotide sequence ID" value="XM_024883510.1"/>
</dbReference>
<dbReference type="GeneID" id="36591587"/>
<reference evidence="2 3" key="1">
    <citation type="submission" date="2016-04" db="EMBL/GenBank/DDBJ databases">
        <title>A degradative enzymes factory behind the ericoid mycorrhizal symbiosis.</title>
        <authorList>
            <consortium name="DOE Joint Genome Institute"/>
            <person name="Martino E."/>
            <person name="Morin E."/>
            <person name="Grelet G."/>
            <person name="Kuo A."/>
            <person name="Kohler A."/>
            <person name="Daghino S."/>
            <person name="Barry K."/>
            <person name="Choi C."/>
            <person name="Cichocki N."/>
            <person name="Clum A."/>
            <person name="Copeland A."/>
            <person name="Hainaut M."/>
            <person name="Haridas S."/>
            <person name="Labutti K."/>
            <person name="Lindquist E."/>
            <person name="Lipzen A."/>
            <person name="Khouja H.-R."/>
            <person name="Murat C."/>
            <person name="Ohm R."/>
            <person name="Olson A."/>
            <person name="Spatafora J."/>
            <person name="Veneault-Fourrey C."/>
            <person name="Henrissat B."/>
            <person name="Grigoriev I."/>
            <person name="Martin F."/>
            <person name="Perotto S."/>
        </authorList>
    </citation>
    <scope>NUCLEOTIDE SEQUENCE [LARGE SCALE GENOMIC DNA]</scope>
    <source>
        <strain evidence="2 3">E</strain>
    </source>
</reference>
<dbReference type="EMBL" id="KZ613848">
    <property type="protein sequence ID" value="PMD56278.1"/>
    <property type="molecule type" value="Genomic_DNA"/>
</dbReference>
<dbReference type="AlphaFoldDB" id="A0A2J6SZS1"/>
<dbReference type="PANTHER" id="PTHR47843:SF7">
    <property type="entry name" value="BTB DOMAIN-CONTAINING PROTEIN"/>
    <property type="match status" value="1"/>
</dbReference>